<proteinExistence type="inferred from homology"/>
<dbReference type="GO" id="GO:0046872">
    <property type="term" value="F:metal ion binding"/>
    <property type="evidence" value="ECO:0007669"/>
    <property type="project" value="UniProtKB-KW"/>
</dbReference>
<dbReference type="Gene3D" id="3.90.550.10">
    <property type="entry name" value="Spore Coat Polysaccharide Biosynthesis Protein SpsA, Chain A"/>
    <property type="match status" value="1"/>
</dbReference>
<keyword evidence="2 8" id="KW-0808">Transferase</keyword>
<keyword evidence="6 8" id="KW-0342">GTP-binding</keyword>
<organism evidence="10 11">
    <name type="scientific">Hansschlegelia plantiphila</name>
    <dbReference type="NCBI Taxonomy" id="374655"/>
    <lineage>
        <taxon>Bacteria</taxon>
        <taxon>Pseudomonadati</taxon>
        <taxon>Pseudomonadota</taxon>
        <taxon>Alphaproteobacteria</taxon>
        <taxon>Hyphomicrobiales</taxon>
        <taxon>Methylopilaceae</taxon>
        <taxon>Hansschlegelia</taxon>
    </lineage>
</organism>
<evidence type="ECO:0000259" key="9">
    <source>
        <dbReference type="Pfam" id="PF12804"/>
    </source>
</evidence>
<dbReference type="HAMAP" id="MF_00316">
    <property type="entry name" value="MobA"/>
    <property type="match status" value="1"/>
</dbReference>
<dbReference type="InterPro" id="IPR025877">
    <property type="entry name" value="MobA-like_NTP_Trfase"/>
</dbReference>
<keyword evidence="3 8" id="KW-0479">Metal-binding</keyword>
<gene>
    <name evidence="8 10" type="primary">mobA</name>
    <name evidence="10" type="ORF">GCM10008179_03620</name>
</gene>
<keyword evidence="11" id="KW-1185">Reference proteome</keyword>
<comment type="domain">
    <text evidence="8">The N-terminal domain determines nucleotide recognition and specific binding, while the C-terminal domain determines the specific binding to the target protein.</text>
</comment>
<evidence type="ECO:0000256" key="2">
    <source>
        <dbReference type="ARBA" id="ARBA00022679"/>
    </source>
</evidence>
<dbReference type="InterPro" id="IPR013482">
    <property type="entry name" value="Molybde_CF_guanTrfase"/>
</dbReference>
<evidence type="ECO:0000256" key="6">
    <source>
        <dbReference type="ARBA" id="ARBA00023134"/>
    </source>
</evidence>
<sequence>MRVKDRNLTPAPLLPQPVASIAGLVLMGGRATRMGGGDKALLMLGDKPILAYALARFGPQVGPLALSANGDPARLEAFALPVLPDLPDGPEGPLGGVWTALAWAASLPGVTHLATIPGDAPSPPGDLVVRLARAAGGDAAIAASARGVEPLHALWPVASRGLLERLIADGVHSPKRALELVGATTVAFDEPDAFLDVDTPNDLARVKKLHGMA</sequence>
<keyword evidence="4 8" id="KW-0547">Nucleotide-binding</keyword>
<feature type="domain" description="MobA-like NTP transferase" evidence="9">
    <location>
        <begin position="23"/>
        <end position="169"/>
    </location>
</feature>
<comment type="caution">
    <text evidence="8">Lacks conserved residue(s) required for the propagation of feature annotation.</text>
</comment>
<dbReference type="GO" id="GO:0005525">
    <property type="term" value="F:GTP binding"/>
    <property type="evidence" value="ECO:0007669"/>
    <property type="project" value="UniProtKB-UniRule"/>
</dbReference>
<evidence type="ECO:0000256" key="1">
    <source>
        <dbReference type="ARBA" id="ARBA00022490"/>
    </source>
</evidence>
<dbReference type="SUPFAM" id="SSF53448">
    <property type="entry name" value="Nucleotide-diphospho-sugar transferases"/>
    <property type="match status" value="1"/>
</dbReference>
<dbReference type="PANTHER" id="PTHR19136:SF81">
    <property type="entry name" value="MOLYBDENUM COFACTOR GUANYLYLTRANSFERASE"/>
    <property type="match status" value="1"/>
</dbReference>
<reference evidence="10" key="2">
    <citation type="submission" date="2023-01" db="EMBL/GenBank/DDBJ databases">
        <authorList>
            <person name="Sun Q."/>
            <person name="Evtushenko L."/>
        </authorList>
    </citation>
    <scope>NUCLEOTIDE SEQUENCE</scope>
    <source>
        <strain evidence="10">VKM B-2347</strain>
    </source>
</reference>
<evidence type="ECO:0000256" key="7">
    <source>
        <dbReference type="ARBA" id="ARBA00023150"/>
    </source>
</evidence>
<protein>
    <recommendedName>
        <fullName evidence="8">Molybdenum cofactor guanylyltransferase</fullName>
        <shortName evidence="8">MoCo guanylyltransferase</shortName>
        <ecNumber evidence="8">2.7.7.77</ecNumber>
    </recommendedName>
    <alternativeName>
        <fullName evidence="8">GTP:molybdopterin guanylyltransferase</fullName>
    </alternativeName>
    <alternativeName>
        <fullName evidence="8">Mo-MPT guanylyltransferase</fullName>
    </alternativeName>
    <alternativeName>
        <fullName evidence="8">Molybdopterin guanylyltransferase</fullName>
    </alternativeName>
    <alternativeName>
        <fullName evidence="8">Molybdopterin-guanine dinucleotide synthase</fullName>
        <shortName evidence="8">MGD synthase</shortName>
    </alternativeName>
</protein>
<keyword evidence="1 8" id="KW-0963">Cytoplasm</keyword>
<keyword evidence="7 8" id="KW-0501">Molybdenum cofactor biosynthesis</keyword>
<evidence type="ECO:0000256" key="5">
    <source>
        <dbReference type="ARBA" id="ARBA00022842"/>
    </source>
</evidence>
<evidence type="ECO:0000313" key="11">
    <source>
        <dbReference type="Proteomes" id="UP001143372"/>
    </source>
</evidence>
<reference evidence="10" key="1">
    <citation type="journal article" date="2014" name="Int. J. Syst. Evol. Microbiol.">
        <title>Complete genome sequence of Corynebacterium casei LMG S-19264T (=DSM 44701T), isolated from a smear-ripened cheese.</title>
        <authorList>
            <consortium name="US DOE Joint Genome Institute (JGI-PGF)"/>
            <person name="Walter F."/>
            <person name="Albersmeier A."/>
            <person name="Kalinowski J."/>
            <person name="Ruckert C."/>
        </authorList>
    </citation>
    <scope>NUCLEOTIDE SEQUENCE</scope>
    <source>
        <strain evidence="10">VKM B-2347</strain>
    </source>
</reference>
<dbReference type="EMBL" id="BSFI01000002">
    <property type="protein sequence ID" value="GLK66724.1"/>
    <property type="molecule type" value="Genomic_DNA"/>
</dbReference>
<dbReference type="Pfam" id="PF12804">
    <property type="entry name" value="NTP_transf_3"/>
    <property type="match status" value="1"/>
</dbReference>
<feature type="binding site" evidence="8">
    <location>
        <position position="119"/>
    </location>
    <ligand>
        <name>Mg(2+)</name>
        <dbReference type="ChEBI" id="CHEBI:18420"/>
    </ligand>
</feature>
<comment type="subunit">
    <text evidence="8">Monomer.</text>
</comment>
<comment type="function">
    <text evidence="8">Transfers a GMP moiety from GTP to Mo-molybdopterin (Mo-MPT) cofactor (Moco or molybdenum cofactor) to form Mo-molybdopterin guanine dinucleotide (Mo-MGD) cofactor.</text>
</comment>
<comment type="subcellular location">
    <subcellularLocation>
        <location evidence="8">Cytoplasm</location>
    </subcellularLocation>
</comment>
<dbReference type="CDD" id="cd02503">
    <property type="entry name" value="MobA"/>
    <property type="match status" value="1"/>
</dbReference>
<feature type="binding site" evidence="8">
    <location>
        <position position="39"/>
    </location>
    <ligand>
        <name>GTP</name>
        <dbReference type="ChEBI" id="CHEBI:37565"/>
    </ligand>
</feature>
<keyword evidence="10" id="KW-0548">Nucleotidyltransferase</keyword>
<dbReference type="AlphaFoldDB" id="A0A9W6IZJ7"/>
<comment type="catalytic activity">
    <reaction evidence="8">
        <text>Mo-molybdopterin + GTP + H(+) = Mo-molybdopterin guanine dinucleotide + diphosphate</text>
        <dbReference type="Rhea" id="RHEA:34243"/>
        <dbReference type="ChEBI" id="CHEBI:15378"/>
        <dbReference type="ChEBI" id="CHEBI:33019"/>
        <dbReference type="ChEBI" id="CHEBI:37565"/>
        <dbReference type="ChEBI" id="CHEBI:71302"/>
        <dbReference type="ChEBI" id="CHEBI:71310"/>
        <dbReference type="EC" id="2.7.7.77"/>
    </reaction>
</comment>
<comment type="cofactor">
    <cofactor evidence="8">
        <name>Mg(2+)</name>
        <dbReference type="ChEBI" id="CHEBI:18420"/>
    </cofactor>
</comment>
<feature type="binding site" evidence="8">
    <location>
        <position position="85"/>
    </location>
    <ligand>
        <name>GTP</name>
        <dbReference type="ChEBI" id="CHEBI:37565"/>
    </ligand>
</feature>
<dbReference type="GO" id="GO:0005737">
    <property type="term" value="C:cytoplasm"/>
    <property type="evidence" value="ECO:0007669"/>
    <property type="project" value="UniProtKB-SubCell"/>
</dbReference>
<comment type="caution">
    <text evidence="10">The sequence shown here is derived from an EMBL/GenBank/DDBJ whole genome shotgun (WGS) entry which is preliminary data.</text>
</comment>
<evidence type="ECO:0000256" key="3">
    <source>
        <dbReference type="ARBA" id="ARBA00022723"/>
    </source>
</evidence>
<evidence type="ECO:0000256" key="8">
    <source>
        <dbReference type="HAMAP-Rule" id="MF_00316"/>
    </source>
</evidence>
<evidence type="ECO:0000256" key="4">
    <source>
        <dbReference type="ARBA" id="ARBA00022741"/>
    </source>
</evidence>
<accession>A0A9W6IZJ7</accession>
<name>A0A9W6IZJ7_9HYPH</name>
<feature type="binding site" evidence="8">
    <location>
        <begin position="26"/>
        <end position="28"/>
    </location>
    <ligand>
        <name>GTP</name>
        <dbReference type="ChEBI" id="CHEBI:37565"/>
    </ligand>
</feature>
<dbReference type="EC" id="2.7.7.77" evidence="8"/>
<dbReference type="GO" id="GO:1902758">
    <property type="term" value="P:bis(molybdopterin guanine dinucleotide)molybdenum biosynthetic process"/>
    <property type="evidence" value="ECO:0007669"/>
    <property type="project" value="TreeGrafter"/>
</dbReference>
<dbReference type="Proteomes" id="UP001143372">
    <property type="component" value="Unassembled WGS sequence"/>
</dbReference>
<feature type="binding site" evidence="8">
    <location>
        <position position="119"/>
    </location>
    <ligand>
        <name>GTP</name>
        <dbReference type="ChEBI" id="CHEBI:37565"/>
    </ligand>
</feature>
<dbReference type="PANTHER" id="PTHR19136">
    <property type="entry name" value="MOLYBDENUM COFACTOR GUANYLYLTRANSFERASE"/>
    <property type="match status" value="1"/>
</dbReference>
<keyword evidence="5 8" id="KW-0460">Magnesium</keyword>
<evidence type="ECO:0000313" key="10">
    <source>
        <dbReference type="EMBL" id="GLK66724.1"/>
    </source>
</evidence>
<comment type="similarity">
    <text evidence="8">Belongs to the MobA family.</text>
</comment>
<dbReference type="GO" id="GO:0061603">
    <property type="term" value="F:molybdenum cofactor guanylyltransferase activity"/>
    <property type="evidence" value="ECO:0007669"/>
    <property type="project" value="UniProtKB-EC"/>
</dbReference>
<dbReference type="InterPro" id="IPR029044">
    <property type="entry name" value="Nucleotide-diphossugar_trans"/>
</dbReference>